<evidence type="ECO:0000256" key="6">
    <source>
        <dbReference type="RuleBase" id="RU367124"/>
    </source>
</evidence>
<evidence type="ECO:0000256" key="5">
    <source>
        <dbReference type="ARBA" id="ARBA00022729"/>
    </source>
</evidence>
<dbReference type="Pfam" id="PF16810">
    <property type="entry name" value="RXLR"/>
    <property type="match status" value="1"/>
</dbReference>
<dbReference type="PROSITE" id="PS51257">
    <property type="entry name" value="PROKAR_LIPOPROTEIN"/>
    <property type="match status" value="1"/>
</dbReference>
<protein>
    <recommendedName>
        <fullName evidence="6">RxLR effector protein</fullName>
    </recommendedName>
</protein>
<reference evidence="7" key="1">
    <citation type="submission" date="2018-05" db="EMBL/GenBank/DDBJ databases">
        <title>Effector identification in a new, highly contiguous assembly of the strawberry crown rot pathogen Phytophthora cactorum.</title>
        <authorList>
            <person name="Armitage A.D."/>
            <person name="Nellist C.F."/>
            <person name="Bates H."/>
            <person name="Vickerstaff R.J."/>
            <person name="Harrison R.J."/>
        </authorList>
    </citation>
    <scope>NUCLEOTIDE SEQUENCE</scope>
    <source>
        <strain evidence="7">P421</strain>
    </source>
</reference>
<comment type="function">
    <text evidence="6">Effector that suppresses plant defense responses during pathogen infection.</text>
</comment>
<dbReference type="PANTHER" id="PTHR12756:SF45">
    <property type="entry name" value="CYTOSOLIC CARBOXYPEPTIDASE NNA1"/>
    <property type="match status" value="1"/>
</dbReference>
<dbReference type="InterPro" id="IPR050821">
    <property type="entry name" value="Cytosolic_carboxypeptidase"/>
</dbReference>
<evidence type="ECO:0000256" key="2">
    <source>
        <dbReference type="ARBA" id="ARBA00004613"/>
    </source>
</evidence>
<evidence type="ECO:0000256" key="3">
    <source>
        <dbReference type="ARBA" id="ARBA00010400"/>
    </source>
</evidence>
<comment type="similarity">
    <text evidence="3 6">Belongs to the RxLR effector family.</text>
</comment>
<comment type="domain">
    <text evidence="6">The RxLR-dEER motif acts to carry the protein into the host cell cytoplasm through binding to cell surface phosphatidylinositol-3-phosphate.</text>
</comment>
<gene>
    <name evidence="7" type="ORF">PC129_g1588</name>
</gene>
<dbReference type="VEuPathDB" id="FungiDB:PC110_g2086"/>
<comment type="cofactor">
    <cofactor evidence="1">
        <name>Zn(2+)</name>
        <dbReference type="ChEBI" id="CHEBI:29105"/>
    </cofactor>
</comment>
<evidence type="ECO:0000256" key="4">
    <source>
        <dbReference type="ARBA" id="ARBA00022525"/>
    </source>
</evidence>
<dbReference type="VEuPathDB" id="FungiDB:PC110_g2085"/>
<organism evidence="7 8">
    <name type="scientific">Phytophthora cactorum</name>
    <dbReference type="NCBI Taxonomy" id="29920"/>
    <lineage>
        <taxon>Eukaryota</taxon>
        <taxon>Sar</taxon>
        <taxon>Stramenopiles</taxon>
        <taxon>Oomycota</taxon>
        <taxon>Peronosporomycetes</taxon>
        <taxon>Peronosporales</taxon>
        <taxon>Peronosporaceae</taxon>
        <taxon>Phytophthora</taxon>
    </lineage>
</organism>
<name>A0A8T1ITH3_9STRA</name>
<feature type="signal peptide" evidence="6">
    <location>
        <begin position="1"/>
        <end position="23"/>
    </location>
</feature>
<keyword evidence="4 6" id="KW-0964">Secreted</keyword>
<dbReference type="PANTHER" id="PTHR12756">
    <property type="entry name" value="CYTOSOLIC CARBOXYPEPTIDASE"/>
    <property type="match status" value="1"/>
</dbReference>
<dbReference type="InterPro" id="IPR031825">
    <property type="entry name" value="RXLR"/>
</dbReference>
<accession>A0A8T1ITH3</accession>
<comment type="caution">
    <text evidence="7">The sequence shown here is derived from an EMBL/GenBank/DDBJ whole genome shotgun (WGS) entry which is preliminary data.</text>
</comment>
<evidence type="ECO:0000313" key="8">
    <source>
        <dbReference type="Proteomes" id="UP000760860"/>
    </source>
</evidence>
<dbReference type="Proteomes" id="UP000760860">
    <property type="component" value="Unassembled WGS sequence"/>
</dbReference>
<feature type="chain" id="PRO_5044990282" description="RxLR effector protein" evidence="6">
    <location>
        <begin position="24"/>
        <end position="302"/>
    </location>
</feature>
<evidence type="ECO:0000313" key="7">
    <source>
        <dbReference type="EMBL" id="KAG3227869.1"/>
    </source>
</evidence>
<evidence type="ECO:0000256" key="1">
    <source>
        <dbReference type="ARBA" id="ARBA00001947"/>
    </source>
</evidence>
<dbReference type="EMBL" id="RCMV01000025">
    <property type="protein sequence ID" value="KAG3227869.1"/>
    <property type="molecule type" value="Genomic_DNA"/>
</dbReference>
<keyword evidence="5 6" id="KW-0732">Signal</keyword>
<sequence length="302" mass="33928">MRATLLLLLVVIALLGCGNPVSGSSNASLRSSHLLLVQSTGATDVGNNNERLLRANVAAPVMSDPEERSAITDLATKLVTGTKAFGKNIKAAWFVKYGSMFNDQQIAMRLFMKHNIDPDLVYRWLNLKKLKNQSNYLHPIETPEMELWRKYKDVWYATGRQESRIVSLSSILRKSGALFSQGLQPVVYSEQGATKGLGWRHRDTHVRCDVAVSPTTPQGVNALTFQYEIRARERWCPVRLHTYTDLMDYLELLERDPQHPLTCRRLAGSSCDLLSITSPGRDGFPPDERRIIAVSAQVHPQL</sequence>
<dbReference type="AlphaFoldDB" id="A0A8T1ITH3"/>
<comment type="subcellular location">
    <subcellularLocation>
        <location evidence="2 6">Secreted</location>
    </subcellularLocation>
</comment>
<proteinExistence type="inferred from homology"/>